<dbReference type="InterPro" id="IPR006839">
    <property type="entry name" value="DarP"/>
</dbReference>
<dbReference type="PANTHER" id="PTHR38101">
    <property type="entry name" value="UPF0307 PROTEIN YJGA"/>
    <property type="match status" value="1"/>
</dbReference>
<organism evidence="7 8">
    <name type="scientific">Halochromatium salexigens</name>
    <name type="common">Chromatium salexigens</name>
    <dbReference type="NCBI Taxonomy" id="49447"/>
    <lineage>
        <taxon>Bacteria</taxon>
        <taxon>Pseudomonadati</taxon>
        <taxon>Pseudomonadota</taxon>
        <taxon>Gammaproteobacteria</taxon>
        <taxon>Chromatiales</taxon>
        <taxon>Chromatiaceae</taxon>
        <taxon>Halochromatium</taxon>
    </lineage>
</organism>
<dbReference type="GO" id="GO:0005829">
    <property type="term" value="C:cytosol"/>
    <property type="evidence" value="ECO:0007669"/>
    <property type="project" value="TreeGrafter"/>
</dbReference>
<evidence type="ECO:0000256" key="5">
    <source>
        <dbReference type="HAMAP-Rule" id="MF_00765"/>
    </source>
</evidence>
<dbReference type="AlphaFoldDB" id="A0AAJ0UHV5"/>
<dbReference type="Gene3D" id="1.10.60.30">
    <property type="entry name" value="PSPTO4464-like domains"/>
    <property type="match status" value="2"/>
</dbReference>
<feature type="region of interest" description="Disordered" evidence="6">
    <location>
        <begin position="1"/>
        <end position="40"/>
    </location>
</feature>
<feature type="compositionally biased region" description="Basic and acidic residues" evidence="6">
    <location>
        <begin position="27"/>
        <end position="40"/>
    </location>
</feature>
<evidence type="ECO:0000256" key="2">
    <source>
        <dbReference type="ARBA" id="ARBA00022517"/>
    </source>
</evidence>
<keyword evidence="8" id="KW-1185">Reference proteome</keyword>
<dbReference type="Proteomes" id="UP001296967">
    <property type="component" value="Unassembled WGS sequence"/>
</dbReference>
<keyword evidence="2 5" id="KW-0690">Ribosome biogenesis</keyword>
<feature type="compositionally biased region" description="Basic and acidic residues" evidence="6">
    <location>
        <begin position="1"/>
        <end position="15"/>
    </location>
</feature>
<dbReference type="InterPro" id="IPR023153">
    <property type="entry name" value="DarP_sf"/>
</dbReference>
<name>A0AAJ0UHV5_HALSE</name>
<dbReference type="GO" id="GO:0019843">
    <property type="term" value="F:rRNA binding"/>
    <property type="evidence" value="ECO:0007669"/>
    <property type="project" value="UniProtKB-UniRule"/>
</dbReference>
<dbReference type="SUPFAM" id="SSF158710">
    <property type="entry name" value="PSPTO4464-like"/>
    <property type="match status" value="1"/>
</dbReference>
<evidence type="ECO:0000313" key="8">
    <source>
        <dbReference type="Proteomes" id="UP001296967"/>
    </source>
</evidence>
<comment type="function">
    <text evidence="5">Member of a network of 50S ribosomal subunit biogenesis factors which assembles along the 30S-50S interface, preventing incorrect 23S rRNA structures from forming. Promotes peptidyl transferase center (PTC) maturation.</text>
</comment>
<comment type="subcellular location">
    <subcellularLocation>
        <location evidence="5">Cytoplasm</location>
    </subcellularLocation>
    <text evidence="5">Associates with late stage pre-50S ribosomal subunits.</text>
</comment>
<accession>A0AAJ0UHV5</accession>
<sequence>MNQHDPIDTQLERTQPDAASVPASAREPLDERPSRSQVKREHQALQALAEQLLGLPRALLEDLSLSEATWVAIDETARIKDQRALRRHYKRIANCLARENTEPLQALLAQREALARAASARQHQVERWRERLIAEGDEALAELISAYPQIDRQQLRSLVRAAQRDSERHRPEASRRLFRHLRAVLDKAED</sequence>
<dbReference type="GO" id="GO:0043022">
    <property type="term" value="F:ribosome binding"/>
    <property type="evidence" value="ECO:0007669"/>
    <property type="project" value="UniProtKB-UniRule"/>
</dbReference>
<dbReference type="HAMAP" id="MF_00765">
    <property type="entry name" value="DarP"/>
    <property type="match status" value="1"/>
</dbReference>
<dbReference type="PANTHER" id="PTHR38101:SF1">
    <property type="entry name" value="UPF0307 PROTEIN YJGA"/>
    <property type="match status" value="1"/>
</dbReference>
<proteinExistence type="inferred from homology"/>
<evidence type="ECO:0000256" key="6">
    <source>
        <dbReference type="SAM" id="MobiDB-lite"/>
    </source>
</evidence>
<dbReference type="NCBIfam" id="NF003593">
    <property type="entry name" value="PRK05255.1-1"/>
    <property type="match status" value="1"/>
</dbReference>
<keyword evidence="1 5" id="KW-0963">Cytoplasm</keyword>
<protein>
    <recommendedName>
        <fullName evidence="5">Dual-action ribosomal maturation protein DarP</fullName>
    </recommendedName>
    <alternativeName>
        <fullName evidence="5">Large ribosomal subunit assembly factor DarP</fullName>
    </alternativeName>
</protein>
<evidence type="ECO:0000256" key="4">
    <source>
        <dbReference type="ARBA" id="ARBA00022884"/>
    </source>
</evidence>
<gene>
    <name evidence="5" type="primary">darP</name>
    <name evidence="7" type="ORF">CCR82_15000</name>
</gene>
<reference evidence="7" key="1">
    <citation type="submission" date="2017-05" db="EMBL/GenBank/DDBJ databases">
        <authorList>
            <person name="Imhoff J.F."/>
            <person name="Rahn T."/>
            <person name="Kuenzel S."/>
            <person name="Neulinger S.C."/>
        </authorList>
    </citation>
    <scope>NUCLEOTIDE SEQUENCE</scope>
    <source>
        <strain evidence="7">DSM 4395</strain>
    </source>
</reference>
<reference evidence="7" key="2">
    <citation type="journal article" date="2020" name="Microorganisms">
        <title>Osmotic Adaptation and Compatible Solute Biosynthesis of Phototrophic Bacteria as Revealed from Genome Analyses.</title>
        <authorList>
            <person name="Imhoff J.F."/>
            <person name="Rahn T."/>
            <person name="Kunzel S."/>
            <person name="Keller A."/>
            <person name="Neulinger S.C."/>
        </authorList>
    </citation>
    <scope>NUCLEOTIDE SEQUENCE</scope>
    <source>
        <strain evidence="7">DSM 4395</strain>
    </source>
</reference>
<dbReference type="EMBL" id="NHSF01000070">
    <property type="protein sequence ID" value="MBK5931796.1"/>
    <property type="molecule type" value="Genomic_DNA"/>
</dbReference>
<dbReference type="RefSeq" id="WP_201246633.1">
    <property type="nucleotide sequence ID" value="NZ_NHSF01000070.1"/>
</dbReference>
<keyword evidence="4 5" id="KW-0694">RNA-binding</keyword>
<comment type="similarity">
    <text evidence="5">Belongs to the DarP family.</text>
</comment>
<evidence type="ECO:0000256" key="3">
    <source>
        <dbReference type="ARBA" id="ARBA00022730"/>
    </source>
</evidence>
<evidence type="ECO:0000256" key="1">
    <source>
        <dbReference type="ARBA" id="ARBA00022490"/>
    </source>
</evidence>
<dbReference type="GO" id="GO:1902626">
    <property type="term" value="P:assembly of large subunit precursor of preribosome"/>
    <property type="evidence" value="ECO:0007669"/>
    <property type="project" value="UniProtKB-UniRule"/>
</dbReference>
<comment type="caution">
    <text evidence="7">The sequence shown here is derived from an EMBL/GenBank/DDBJ whole genome shotgun (WGS) entry which is preliminary data.</text>
</comment>
<evidence type="ECO:0000313" key="7">
    <source>
        <dbReference type="EMBL" id="MBK5931796.1"/>
    </source>
</evidence>
<dbReference type="CDD" id="cd16331">
    <property type="entry name" value="YjgA-like"/>
    <property type="match status" value="1"/>
</dbReference>
<keyword evidence="3 5" id="KW-0699">rRNA-binding</keyword>
<dbReference type="PIRSF" id="PIRSF016183">
    <property type="entry name" value="UCP016183"/>
    <property type="match status" value="1"/>
</dbReference>
<dbReference type="Pfam" id="PF04751">
    <property type="entry name" value="DarP"/>
    <property type="match status" value="1"/>
</dbReference>